<sequence length="310" mass="32990">MRRTLHAGLAAAAMTAATAGAVVQQAPAAGGHAEMTAMLRSDAQRHEIGNGVARDPAFAAALYCRAAKLGDAESQFHLGWMYANARGVERHDGWAAYFFEAAAAQGVPQAPNMLRLLGGASPEQPDCLREPSRPADPAALAVADAAAAAAEAAERLKATAPKPIVDMVMKLAPEFDVHPGLALAIIKAESNFDTQALSPKNAMGLMQLIPETAERFAVKNPFDARQNIRGGLAYLRWLLAYFEGDVSLVAAAYNAGEGTVERFQGVPPYNETRAYVRRVLGLAGMPAHPFDARITQPSAKLQKLRTPRQP</sequence>
<proteinExistence type="inferred from homology"/>
<comment type="similarity">
    <text evidence="1">Belongs to the transglycosylase Slt family.</text>
</comment>
<accession>A0AAW9Q3T3</accession>
<evidence type="ECO:0000313" key="4">
    <source>
        <dbReference type="EMBL" id="MEF7614668.1"/>
    </source>
</evidence>
<dbReference type="InterPro" id="IPR006597">
    <property type="entry name" value="Sel1-like"/>
</dbReference>
<feature type="domain" description="Transglycosylase SLT" evidence="3">
    <location>
        <begin position="172"/>
        <end position="263"/>
    </location>
</feature>
<dbReference type="InterPro" id="IPR011990">
    <property type="entry name" value="TPR-like_helical_dom_sf"/>
</dbReference>
<dbReference type="EMBL" id="JAZIBG010000028">
    <property type="protein sequence ID" value="MEF7614668.1"/>
    <property type="molecule type" value="Genomic_DNA"/>
</dbReference>
<reference evidence="4 5" key="1">
    <citation type="submission" date="2024-02" db="EMBL/GenBank/DDBJ databases">
        <title>Genome sequence of Aquincola sp. MAHUQ-54.</title>
        <authorList>
            <person name="Huq M.A."/>
        </authorList>
    </citation>
    <scope>NUCLEOTIDE SEQUENCE [LARGE SCALE GENOMIC DNA]</scope>
    <source>
        <strain evidence="4 5">MAHUQ-54</strain>
    </source>
</reference>
<feature type="chain" id="PRO_5043993052" evidence="2">
    <location>
        <begin position="22"/>
        <end position="310"/>
    </location>
</feature>
<keyword evidence="5" id="KW-1185">Reference proteome</keyword>
<evidence type="ECO:0000259" key="3">
    <source>
        <dbReference type="Pfam" id="PF01464"/>
    </source>
</evidence>
<dbReference type="PANTHER" id="PTHR37423:SF2">
    <property type="entry name" value="MEMBRANE-BOUND LYTIC MUREIN TRANSGLYCOSYLASE C"/>
    <property type="match status" value="1"/>
</dbReference>
<dbReference type="SUPFAM" id="SSF81901">
    <property type="entry name" value="HCP-like"/>
    <property type="match status" value="1"/>
</dbReference>
<dbReference type="Pfam" id="PF01464">
    <property type="entry name" value="SLT"/>
    <property type="match status" value="1"/>
</dbReference>
<name>A0AAW9Q3T3_9BURK</name>
<evidence type="ECO:0000313" key="5">
    <source>
        <dbReference type="Proteomes" id="UP001336250"/>
    </source>
</evidence>
<dbReference type="PANTHER" id="PTHR37423">
    <property type="entry name" value="SOLUBLE LYTIC MUREIN TRANSGLYCOSYLASE-RELATED"/>
    <property type="match status" value="1"/>
</dbReference>
<evidence type="ECO:0000256" key="2">
    <source>
        <dbReference type="SAM" id="SignalP"/>
    </source>
</evidence>
<dbReference type="InterPro" id="IPR008258">
    <property type="entry name" value="Transglycosylase_SLT_dom_1"/>
</dbReference>
<dbReference type="Gene3D" id="1.10.530.10">
    <property type="match status" value="1"/>
</dbReference>
<dbReference type="Gene3D" id="1.25.40.10">
    <property type="entry name" value="Tetratricopeptide repeat domain"/>
    <property type="match status" value="1"/>
</dbReference>
<dbReference type="SMART" id="SM00671">
    <property type="entry name" value="SEL1"/>
    <property type="match status" value="2"/>
</dbReference>
<gene>
    <name evidence="4" type="ORF">V4F39_12170</name>
</gene>
<comment type="caution">
    <text evidence="4">The sequence shown here is derived from an EMBL/GenBank/DDBJ whole genome shotgun (WGS) entry which is preliminary data.</text>
</comment>
<protein>
    <submittedName>
        <fullName evidence="4">Transglycosylase SLT domain-containing protein</fullName>
    </submittedName>
</protein>
<organism evidence="4 5">
    <name type="scientific">Aquincola agrisoli</name>
    <dbReference type="NCBI Taxonomy" id="3119538"/>
    <lineage>
        <taxon>Bacteria</taxon>
        <taxon>Pseudomonadati</taxon>
        <taxon>Pseudomonadota</taxon>
        <taxon>Betaproteobacteria</taxon>
        <taxon>Burkholderiales</taxon>
        <taxon>Sphaerotilaceae</taxon>
        <taxon>Aquincola</taxon>
    </lineage>
</organism>
<feature type="signal peptide" evidence="2">
    <location>
        <begin position="1"/>
        <end position="21"/>
    </location>
</feature>
<dbReference type="SUPFAM" id="SSF53955">
    <property type="entry name" value="Lysozyme-like"/>
    <property type="match status" value="1"/>
</dbReference>
<dbReference type="CDD" id="cd16896">
    <property type="entry name" value="LT_Slt70-like"/>
    <property type="match status" value="1"/>
</dbReference>
<dbReference type="AlphaFoldDB" id="A0AAW9Q3T3"/>
<evidence type="ECO:0000256" key="1">
    <source>
        <dbReference type="ARBA" id="ARBA00007734"/>
    </source>
</evidence>
<dbReference type="RefSeq" id="WP_332289701.1">
    <property type="nucleotide sequence ID" value="NZ_JAZIBG010000028.1"/>
</dbReference>
<dbReference type="Proteomes" id="UP001336250">
    <property type="component" value="Unassembled WGS sequence"/>
</dbReference>
<keyword evidence="2" id="KW-0732">Signal</keyword>
<dbReference type="InterPro" id="IPR023346">
    <property type="entry name" value="Lysozyme-like_dom_sf"/>
</dbReference>